<feature type="compositionally biased region" description="Basic and acidic residues" evidence="1">
    <location>
        <begin position="29"/>
        <end position="40"/>
    </location>
</feature>
<dbReference type="KEGG" id="vfa:MM35RIKEN_09850"/>
<feature type="region of interest" description="Disordered" evidence="1">
    <location>
        <begin position="1"/>
        <end position="40"/>
    </location>
</feature>
<evidence type="ECO:0000313" key="2">
    <source>
        <dbReference type="EMBL" id="BCK78793.1"/>
    </source>
</evidence>
<accession>A0A810Q203</accession>
<proteinExistence type="predicted"/>
<protein>
    <submittedName>
        <fullName evidence="2">Uncharacterized protein</fullName>
    </submittedName>
</protein>
<sequence length="63" mass="6560">MCGDPSASLAAPLTQGSQGLRIATGAEGPRNDNIRKGQKKDGLPEQSIFCVVLQEITSWCSAG</sequence>
<gene>
    <name evidence="2" type="ORF">MM35RIKEN_09850</name>
</gene>
<name>A0A810Q203_9FIRM</name>
<evidence type="ECO:0000256" key="1">
    <source>
        <dbReference type="SAM" id="MobiDB-lite"/>
    </source>
</evidence>
<evidence type="ECO:0000313" key="3">
    <source>
        <dbReference type="Proteomes" id="UP000681343"/>
    </source>
</evidence>
<dbReference type="EMBL" id="AP023415">
    <property type="protein sequence ID" value="BCK78793.1"/>
    <property type="molecule type" value="Genomic_DNA"/>
</dbReference>
<keyword evidence="3" id="KW-1185">Reference proteome</keyword>
<reference evidence="2" key="1">
    <citation type="submission" date="2020-09" db="EMBL/GenBank/DDBJ databases">
        <title>New species isolated from human feces.</title>
        <authorList>
            <person name="Kitahara M."/>
            <person name="Shigeno Y."/>
            <person name="Shime M."/>
            <person name="Matsumoto Y."/>
            <person name="Nakamura S."/>
            <person name="Motooka D."/>
            <person name="Fukuoka S."/>
            <person name="Nishikawa H."/>
            <person name="Benno Y."/>
        </authorList>
    </citation>
    <scope>NUCLEOTIDE SEQUENCE</scope>
    <source>
        <strain evidence="2">MM35</strain>
    </source>
</reference>
<organism evidence="2 3">
    <name type="scientific">Vescimonas fastidiosa</name>
    <dbReference type="NCBI Taxonomy" id="2714353"/>
    <lineage>
        <taxon>Bacteria</taxon>
        <taxon>Bacillati</taxon>
        <taxon>Bacillota</taxon>
        <taxon>Clostridia</taxon>
        <taxon>Eubacteriales</taxon>
        <taxon>Oscillospiraceae</taxon>
        <taxon>Vescimonas</taxon>
    </lineage>
</organism>
<dbReference type="AlphaFoldDB" id="A0A810Q203"/>
<dbReference type="Proteomes" id="UP000681343">
    <property type="component" value="Chromosome"/>
</dbReference>